<reference evidence="2" key="1">
    <citation type="submission" date="2020-08" db="EMBL/GenBank/DDBJ databases">
        <title>Multicomponent nature underlies the extraordinary mechanical properties of spider dragline silk.</title>
        <authorList>
            <person name="Kono N."/>
            <person name="Nakamura H."/>
            <person name="Mori M."/>
            <person name="Yoshida Y."/>
            <person name="Ohtoshi R."/>
            <person name="Malay A.D."/>
            <person name="Moran D.A.P."/>
            <person name="Tomita M."/>
            <person name="Numata K."/>
            <person name="Arakawa K."/>
        </authorList>
    </citation>
    <scope>NUCLEOTIDE SEQUENCE</scope>
</reference>
<dbReference type="Proteomes" id="UP000887013">
    <property type="component" value="Unassembled WGS sequence"/>
</dbReference>
<protein>
    <submittedName>
        <fullName evidence="2">Uncharacterized protein</fullName>
    </submittedName>
</protein>
<feature type="region of interest" description="Disordered" evidence="1">
    <location>
        <begin position="97"/>
        <end position="121"/>
    </location>
</feature>
<comment type="caution">
    <text evidence="2">The sequence shown here is derived from an EMBL/GenBank/DDBJ whole genome shotgun (WGS) entry which is preliminary data.</text>
</comment>
<accession>A0A8X6TYM7</accession>
<dbReference type="AlphaFoldDB" id="A0A8X6TYM7"/>
<sequence>MPHNWSNAQRFILISELHIKKLPNKRRHNDIISKLPNSEKAYSHKAACDGGCSVKSESTPSPPWCMKMNDLGERSRRFRVIHFHKISVAPMTAHTIPRRRNEDGSPNCGFSTSPHTPQVFL</sequence>
<feature type="compositionally biased region" description="Polar residues" evidence="1">
    <location>
        <begin position="108"/>
        <end position="121"/>
    </location>
</feature>
<dbReference type="EMBL" id="BMAW01018810">
    <property type="protein sequence ID" value="GFT60328.1"/>
    <property type="molecule type" value="Genomic_DNA"/>
</dbReference>
<proteinExistence type="predicted"/>
<name>A0A8X6TYM7_NEPPI</name>
<evidence type="ECO:0000256" key="1">
    <source>
        <dbReference type="SAM" id="MobiDB-lite"/>
    </source>
</evidence>
<evidence type="ECO:0000313" key="3">
    <source>
        <dbReference type="Proteomes" id="UP000887013"/>
    </source>
</evidence>
<evidence type="ECO:0000313" key="2">
    <source>
        <dbReference type="EMBL" id="GFT60328.1"/>
    </source>
</evidence>
<gene>
    <name evidence="2" type="ORF">NPIL_53701</name>
</gene>
<organism evidence="2 3">
    <name type="scientific">Nephila pilipes</name>
    <name type="common">Giant wood spider</name>
    <name type="synonym">Nephila maculata</name>
    <dbReference type="NCBI Taxonomy" id="299642"/>
    <lineage>
        <taxon>Eukaryota</taxon>
        <taxon>Metazoa</taxon>
        <taxon>Ecdysozoa</taxon>
        <taxon>Arthropoda</taxon>
        <taxon>Chelicerata</taxon>
        <taxon>Arachnida</taxon>
        <taxon>Araneae</taxon>
        <taxon>Araneomorphae</taxon>
        <taxon>Entelegynae</taxon>
        <taxon>Araneoidea</taxon>
        <taxon>Nephilidae</taxon>
        <taxon>Nephila</taxon>
    </lineage>
</organism>
<keyword evidence="3" id="KW-1185">Reference proteome</keyword>